<dbReference type="RefSeq" id="WP_226592712.1">
    <property type="nucleotide sequence ID" value="NZ_BLAY01000241.1"/>
</dbReference>
<evidence type="ECO:0000313" key="2">
    <source>
        <dbReference type="Proteomes" id="UP001050975"/>
    </source>
</evidence>
<accession>A0AAV3XL76</accession>
<gene>
    <name evidence="1" type="ORF">MiSe_84920</name>
</gene>
<proteinExistence type="predicted"/>
<keyword evidence="2" id="KW-1185">Reference proteome</keyword>
<dbReference type="EMBL" id="BLAY01000241">
    <property type="protein sequence ID" value="GET43667.1"/>
    <property type="molecule type" value="Genomic_DNA"/>
</dbReference>
<dbReference type="AlphaFoldDB" id="A0AAV3XL76"/>
<protein>
    <submittedName>
        <fullName evidence="1">Uncharacterized protein</fullName>
    </submittedName>
</protein>
<comment type="caution">
    <text evidence="1">The sequence shown here is derived from an EMBL/GenBank/DDBJ whole genome shotgun (WGS) entry which is preliminary data.</text>
</comment>
<dbReference type="Proteomes" id="UP001050975">
    <property type="component" value="Unassembled WGS sequence"/>
</dbReference>
<name>A0AAV3XL76_9CYAN</name>
<organism evidence="1 2">
    <name type="scientific">Microseira wollei NIES-4236</name>
    <dbReference type="NCBI Taxonomy" id="2530354"/>
    <lineage>
        <taxon>Bacteria</taxon>
        <taxon>Bacillati</taxon>
        <taxon>Cyanobacteriota</taxon>
        <taxon>Cyanophyceae</taxon>
        <taxon>Oscillatoriophycideae</taxon>
        <taxon>Aerosakkonematales</taxon>
        <taxon>Aerosakkonemataceae</taxon>
        <taxon>Microseira</taxon>
    </lineage>
</organism>
<sequence length="180" mass="19901">MNNEWQITGKINPKDLTESRLQLHYGIQFIAATGAALAAPKPDYNHTSLGWNSQLKAFVGEPIKANKTFSVALATVSITSFLLDKKGNQIPELSLDKQTLAQAMNRHREEIAKLGAEAEKVVFIDYPPDDFPDHEIARGTPFDASSSETGRQELAKYYANANLLLQEIVAEHKEASPIHT</sequence>
<evidence type="ECO:0000313" key="1">
    <source>
        <dbReference type="EMBL" id="GET43667.1"/>
    </source>
</evidence>
<reference evidence="1" key="1">
    <citation type="submission" date="2019-10" db="EMBL/GenBank/DDBJ databases">
        <title>Draft genome sequece of Microseira wollei NIES-4236.</title>
        <authorList>
            <person name="Yamaguchi H."/>
            <person name="Suzuki S."/>
            <person name="Kawachi M."/>
        </authorList>
    </citation>
    <scope>NUCLEOTIDE SEQUENCE</scope>
    <source>
        <strain evidence="1">NIES-4236</strain>
    </source>
</reference>